<dbReference type="AlphaFoldDB" id="A0A6A4AUF3"/>
<evidence type="ECO:0000313" key="9">
    <source>
        <dbReference type="Proteomes" id="UP000434957"/>
    </source>
</evidence>
<dbReference type="GO" id="GO:0016787">
    <property type="term" value="F:hydrolase activity"/>
    <property type="evidence" value="ECO:0007669"/>
    <property type="project" value="UniProtKB-KW"/>
</dbReference>
<comment type="caution">
    <text evidence="7">The sequence shown here is derived from an EMBL/GenBank/DDBJ whole genome shotgun (WGS) entry which is preliminary data.</text>
</comment>
<evidence type="ECO:0000313" key="10">
    <source>
        <dbReference type="Proteomes" id="UP000435112"/>
    </source>
</evidence>
<dbReference type="InterPro" id="IPR032282">
    <property type="entry name" value="HAGH_C"/>
</dbReference>
<evidence type="ECO:0000259" key="4">
    <source>
        <dbReference type="Pfam" id="PF16123"/>
    </source>
</evidence>
<dbReference type="OrthoDB" id="515692at2759"/>
<dbReference type="Proteomes" id="UP000434957">
    <property type="component" value="Unassembled WGS sequence"/>
</dbReference>
<reference evidence="7 9" key="1">
    <citation type="submission" date="2018-08" db="EMBL/GenBank/DDBJ databases">
        <title>Genomic investigation of the strawberry pathogen Phytophthora fragariae indicates pathogenicity is determined by transcriptional variation in three key races.</title>
        <authorList>
            <person name="Adams T.M."/>
            <person name="Armitage A.D."/>
            <person name="Sobczyk M.K."/>
            <person name="Bates H.J."/>
            <person name="Dunwell J.M."/>
            <person name="Nellist C.F."/>
            <person name="Harrison R.J."/>
        </authorList>
    </citation>
    <scope>NUCLEOTIDE SEQUENCE [LARGE SCALE GENOMIC DNA]</scope>
    <source>
        <strain evidence="5 8">SCRP249</strain>
        <strain evidence="6 10">SCRP324</strain>
        <strain evidence="7 9">SCRP333</strain>
    </source>
</reference>
<keyword evidence="2" id="KW-0378">Hydrolase</keyword>
<sequence length="36" mass="3874">MRVTEPAVQKFAGGEKDPVKVMGVVRAAKDNFVIGK</sequence>
<dbReference type="GO" id="GO:0046872">
    <property type="term" value="F:metal ion binding"/>
    <property type="evidence" value="ECO:0007669"/>
    <property type="project" value="UniProtKB-KW"/>
</dbReference>
<name>A0A6A4AUF3_9STRA</name>
<feature type="domain" description="Hydroxyacylglutathione hydrolase C-terminal" evidence="4">
    <location>
        <begin position="1"/>
        <end position="32"/>
    </location>
</feature>
<dbReference type="Pfam" id="PF16123">
    <property type="entry name" value="HAGH_C"/>
    <property type="match status" value="1"/>
</dbReference>
<accession>A0A6A4AUF3</accession>
<organism evidence="7 9">
    <name type="scientific">Phytophthora rubi</name>
    <dbReference type="NCBI Taxonomy" id="129364"/>
    <lineage>
        <taxon>Eukaryota</taxon>
        <taxon>Sar</taxon>
        <taxon>Stramenopiles</taxon>
        <taxon>Oomycota</taxon>
        <taxon>Peronosporomycetes</taxon>
        <taxon>Peronosporales</taxon>
        <taxon>Peronosporaceae</taxon>
        <taxon>Phytophthora</taxon>
    </lineage>
</organism>
<dbReference type="Proteomes" id="UP000429607">
    <property type="component" value="Unassembled WGS sequence"/>
</dbReference>
<dbReference type="Proteomes" id="UP000435112">
    <property type="component" value="Unassembled WGS sequence"/>
</dbReference>
<protein>
    <recommendedName>
        <fullName evidence="4">Hydroxyacylglutathione hydrolase C-terminal domain-containing protein</fullName>
    </recommendedName>
</protein>
<dbReference type="EMBL" id="QXFV01010574">
    <property type="protein sequence ID" value="KAE8953558.1"/>
    <property type="molecule type" value="Genomic_DNA"/>
</dbReference>
<keyword evidence="1" id="KW-0479">Metal-binding</keyword>
<evidence type="ECO:0000313" key="8">
    <source>
        <dbReference type="Proteomes" id="UP000429607"/>
    </source>
</evidence>
<evidence type="ECO:0000313" key="7">
    <source>
        <dbReference type="EMBL" id="KAE9261538.1"/>
    </source>
</evidence>
<evidence type="ECO:0000256" key="2">
    <source>
        <dbReference type="ARBA" id="ARBA00022801"/>
    </source>
</evidence>
<evidence type="ECO:0000313" key="6">
    <source>
        <dbReference type="EMBL" id="KAE8953629.1"/>
    </source>
</evidence>
<keyword evidence="9" id="KW-1185">Reference proteome</keyword>
<proteinExistence type="predicted"/>
<evidence type="ECO:0000256" key="3">
    <source>
        <dbReference type="ARBA" id="ARBA00022833"/>
    </source>
</evidence>
<evidence type="ECO:0000313" key="5">
    <source>
        <dbReference type="EMBL" id="KAE8953558.1"/>
    </source>
</evidence>
<evidence type="ECO:0000256" key="1">
    <source>
        <dbReference type="ARBA" id="ARBA00022723"/>
    </source>
</evidence>
<dbReference type="EMBL" id="QXFU01010421">
    <property type="protein sequence ID" value="KAE8953629.1"/>
    <property type="molecule type" value="Genomic_DNA"/>
</dbReference>
<gene>
    <name evidence="5" type="ORF">PR001_g32830</name>
    <name evidence="6" type="ORF">PR002_g32319</name>
    <name evidence="7" type="ORF">PR003_g33892</name>
</gene>
<keyword evidence="3" id="KW-0862">Zinc</keyword>
<dbReference type="EMBL" id="QXFT01010295">
    <property type="protein sequence ID" value="KAE9261538.1"/>
    <property type="molecule type" value="Genomic_DNA"/>
</dbReference>